<dbReference type="Proteomes" id="UP000036356">
    <property type="component" value="Unassembled WGS sequence"/>
</dbReference>
<protein>
    <submittedName>
        <fullName evidence="2">Uncharacterized protein</fullName>
    </submittedName>
</protein>
<feature type="region of interest" description="Disordered" evidence="1">
    <location>
        <begin position="52"/>
        <end position="128"/>
    </location>
</feature>
<organism evidence="2 3">
    <name type="scientific">Desulfosporosinus acididurans</name>
    <dbReference type="NCBI Taxonomy" id="476652"/>
    <lineage>
        <taxon>Bacteria</taxon>
        <taxon>Bacillati</taxon>
        <taxon>Bacillota</taxon>
        <taxon>Clostridia</taxon>
        <taxon>Eubacteriales</taxon>
        <taxon>Desulfitobacteriaceae</taxon>
        <taxon>Desulfosporosinus</taxon>
    </lineage>
</organism>
<feature type="compositionally biased region" description="Polar residues" evidence="1">
    <location>
        <begin position="106"/>
        <end position="121"/>
    </location>
</feature>
<dbReference type="EMBL" id="LDZY01000003">
    <property type="protein sequence ID" value="KLU66918.1"/>
    <property type="molecule type" value="Genomic_DNA"/>
</dbReference>
<reference evidence="2 3" key="1">
    <citation type="submission" date="2015-06" db="EMBL/GenBank/DDBJ databases">
        <title>Draft genome of the moderately acidophilic sulfate reducer Candidatus Desulfosporosinus acididurans strain M1.</title>
        <authorList>
            <person name="Poehlein A."/>
            <person name="Petzsch P."/>
            <person name="Johnson B.D."/>
            <person name="Schloemann M."/>
            <person name="Daniel R."/>
            <person name="Muehling M."/>
        </authorList>
    </citation>
    <scope>NUCLEOTIDE SEQUENCE [LARGE SCALE GENOMIC DNA]</scope>
    <source>
        <strain evidence="2 3">M1</strain>
    </source>
</reference>
<evidence type="ECO:0000313" key="3">
    <source>
        <dbReference type="Proteomes" id="UP000036356"/>
    </source>
</evidence>
<gene>
    <name evidence="2" type="ORF">DEAC_c08520</name>
</gene>
<evidence type="ECO:0000313" key="2">
    <source>
        <dbReference type="EMBL" id="KLU66918.1"/>
    </source>
</evidence>
<comment type="caution">
    <text evidence="2">The sequence shown here is derived from an EMBL/GenBank/DDBJ whole genome shotgun (WGS) entry which is preliminary data.</text>
</comment>
<feature type="compositionally biased region" description="Gly residues" evidence="1">
    <location>
        <begin position="68"/>
        <end position="86"/>
    </location>
</feature>
<proteinExistence type="predicted"/>
<dbReference type="AlphaFoldDB" id="A0A0J1FVA9"/>
<evidence type="ECO:0000256" key="1">
    <source>
        <dbReference type="SAM" id="MobiDB-lite"/>
    </source>
</evidence>
<feature type="compositionally biased region" description="Low complexity" evidence="1">
    <location>
        <begin position="55"/>
        <end position="67"/>
    </location>
</feature>
<dbReference type="PATRIC" id="fig|476652.3.peg.873"/>
<name>A0A0J1FVA9_9FIRM</name>
<dbReference type="RefSeq" id="WP_047808785.1">
    <property type="nucleotide sequence ID" value="NZ_LDZY01000003.1"/>
</dbReference>
<accession>A0A0J1FVA9</accession>
<sequence>MRPMDKKRIATVAGTLVLAGAVVAAGVYGPSVWKVFRQQSTVSDQAVIQNPVVDNTNTPGNNAAASGTGTGTGTGTGPGTGSGSGTGASLPDGGAAPGKATPTVIAPSTINTPAQGDTGSKNKYKEPDTTKIDLAPSVAAYFGDNALSNDAKTLAFGTAWNIHQYVDGYLYGPAAGPQMNEQDIKKYIIFHKTLWDKQLKNEPNASKAAAFTNYFDLLLNTGIDAFDSKDKARIEQFHQGIHDLDSHIFRNDTNSKIYGATPFATKRT</sequence>
<keyword evidence="3" id="KW-1185">Reference proteome</keyword>